<dbReference type="STRING" id="5539.A0A3E2HQS5"/>
<feature type="non-terminal residue" evidence="2">
    <location>
        <position position="542"/>
    </location>
</feature>
<comment type="caution">
    <text evidence="2">The sequence shown here is derived from an EMBL/GenBank/DDBJ whole genome shotgun (WGS) entry which is preliminary data.</text>
</comment>
<dbReference type="AlphaFoldDB" id="A0A3E2HQS5"/>
<dbReference type="OMA" id="TPNESHQ"/>
<feature type="region of interest" description="Disordered" evidence="1">
    <location>
        <begin position="243"/>
        <end position="286"/>
    </location>
</feature>
<dbReference type="PANTHER" id="PTHR28244">
    <property type="entry name" value="RNA POLYMERASE I-SPECIFIC TRANSCRIPTION INITIATION FACTOR RRN11"/>
    <property type="match status" value="1"/>
</dbReference>
<dbReference type="GO" id="GO:0070860">
    <property type="term" value="C:RNA polymerase I core factor complex"/>
    <property type="evidence" value="ECO:0007669"/>
    <property type="project" value="TreeGrafter"/>
</dbReference>
<evidence type="ECO:0000313" key="2">
    <source>
        <dbReference type="EMBL" id="RFU35622.1"/>
    </source>
</evidence>
<keyword evidence="3" id="KW-1185">Reference proteome</keyword>
<dbReference type="GO" id="GO:0042790">
    <property type="term" value="P:nucleolar large rRNA transcription by RNA polymerase I"/>
    <property type="evidence" value="ECO:0007669"/>
    <property type="project" value="TreeGrafter"/>
</dbReference>
<feature type="region of interest" description="Disordered" evidence="1">
    <location>
        <begin position="474"/>
        <end position="503"/>
    </location>
</feature>
<name>A0A3E2HQS5_SCYLI</name>
<protein>
    <submittedName>
        <fullName evidence="2">Uncharacterized protein</fullName>
    </submittedName>
</protein>
<dbReference type="OrthoDB" id="10257049at2759"/>
<dbReference type="Proteomes" id="UP000258309">
    <property type="component" value="Unassembled WGS sequence"/>
</dbReference>
<dbReference type="GO" id="GO:0017025">
    <property type="term" value="F:TBP-class protein binding"/>
    <property type="evidence" value="ECO:0007669"/>
    <property type="project" value="TreeGrafter"/>
</dbReference>
<sequence>MALFTPPIYKPSLQSAQGTIRDKHPASSSKKRKRDQSTTSSPSPPSSSEEDEDDDDADTRSLYAASTNPLSLAPDEIVQYRLAGLDLDEVLPSQRVKGFPHRGLPGHVMFHERVRKVRSKSKGKGKGKERARASDEDENENEDEEEQVDIFKQSEDELDDEAWDKTMPMWQGKKRQERGPRLRRHHLGVLTTVLHRCLAEGDLERAGRAWALLLRAEIGGLPIDIRNTGYWGIGAELLIRGQESKPPSRGRRDSLTYDAENDKPDDDSEAVEGLESDSRSGSRFAPKRWGTAEGLEKAKEYYERLILQYPYVRQFPNAVTAVDFWPAMFGCEIYGIRFKQKEELWNISREEETDENNDNENEELYSEDEEGDEDEDEDGGYSFQEKRQSRRRARMVEKRWQQREAVRRTTLEASVALASKMDELMTSLPYSDSHVLLRLRGMLALYIGDLSVPTPLSPDDIDDEQMPSRTRQLGIENDGESRLLRRQREAEHQRGLRNQEEERERARALFEKIVYEGGDIGRDIQDIVSQRDPSEDIYDADY</sequence>
<dbReference type="GO" id="GO:0001164">
    <property type="term" value="F:RNA polymerase I core promoter sequence-specific DNA binding"/>
    <property type="evidence" value="ECO:0007669"/>
    <property type="project" value="InterPro"/>
</dbReference>
<accession>A0A3E2HQS5</accession>
<feature type="compositionally biased region" description="Acidic residues" evidence="1">
    <location>
        <begin position="351"/>
        <end position="379"/>
    </location>
</feature>
<dbReference type="InterPro" id="IPR053029">
    <property type="entry name" value="RNA_pol_I-specific_init_factor"/>
</dbReference>
<feature type="non-terminal residue" evidence="2">
    <location>
        <position position="1"/>
    </location>
</feature>
<dbReference type="PANTHER" id="PTHR28244:SF1">
    <property type="entry name" value="RNA POLYMERASE I-SPECIFIC TRANSCRIPTION INITIATION FACTOR RRN11"/>
    <property type="match status" value="1"/>
</dbReference>
<feature type="region of interest" description="Disordered" evidence="1">
    <location>
        <begin position="98"/>
        <end position="179"/>
    </location>
</feature>
<feature type="region of interest" description="Disordered" evidence="1">
    <location>
        <begin position="349"/>
        <end position="389"/>
    </location>
</feature>
<evidence type="ECO:0000313" key="3">
    <source>
        <dbReference type="Proteomes" id="UP000258309"/>
    </source>
</evidence>
<feature type="compositionally biased region" description="Acidic residues" evidence="1">
    <location>
        <begin position="135"/>
        <end position="148"/>
    </location>
</feature>
<organism evidence="2 3">
    <name type="scientific">Scytalidium lignicola</name>
    <name type="common">Hyphomycete</name>
    <dbReference type="NCBI Taxonomy" id="5539"/>
    <lineage>
        <taxon>Eukaryota</taxon>
        <taxon>Fungi</taxon>
        <taxon>Dikarya</taxon>
        <taxon>Ascomycota</taxon>
        <taxon>Pezizomycotina</taxon>
        <taxon>Leotiomycetes</taxon>
        <taxon>Leotiomycetes incertae sedis</taxon>
        <taxon>Scytalidium</taxon>
    </lineage>
</organism>
<feature type="compositionally biased region" description="Basic and acidic residues" evidence="1">
    <location>
        <begin position="479"/>
        <end position="503"/>
    </location>
</feature>
<feature type="compositionally biased region" description="Acidic residues" evidence="1">
    <location>
        <begin position="263"/>
        <end position="275"/>
    </location>
</feature>
<evidence type="ECO:0000256" key="1">
    <source>
        <dbReference type="SAM" id="MobiDB-lite"/>
    </source>
</evidence>
<dbReference type="GO" id="GO:0001181">
    <property type="term" value="F:RNA polymerase I general transcription initiation factor activity"/>
    <property type="evidence" value="ECO:0007669"/>
    <property type="project" value="InterPro"/>
</dbReference>
<proteinExistence type="predicted"/>
<gene>
    <name evidence="2" type="ORF">B7463_g738</name>
</gene>
<dbReference type="InterPro" id="IPR007224">
    <property type="entry name" value="TIF_Rrn11"/>
</dbReference>
<dbReference type="EMBL" id="NCSJ02000006">
    <property type="protein sequence ID" value="RFU35622.1"/>
    <property type="molecule type" value="Genomic_DNA"/>
</dbReference>
<feature type="compositionally biased region" description="Acidic residues" evidence="1">
    <location>
        <begin position="48"/>
        <end position="57"/>
    </location>
</feature>
<reference evidence="2 3" key="1">
    <citation type="submission" date="2018-05" db="EMBL/GenBank/DDBJ databases">
        <title>Draft genome sequence of Scytalidium lignicola DSM 105466, a ubiquitous saprotrophic fungus.</title>
        <authorList>
            <person name="Buettner E."/>
            <person name="Gebauer A.M."/>
            <person name="Hofrichter M."/>
            <person name="Liers C."/>
            <person name="Kellner H."/>
        </authorList>
    </citation>
    <scope>NUCLEOTIDE SEQUENCE [LARGE SCALE GENOMIC DNA]</scope>
    <source>
        <strain evidence="2 3">DSM 105466</strain>
    </source>
</reference>
<feature type="region of interest" description="Disordered" evidence="1">
    <location>
        <begin position="1"/>
        <end position="75"/>
    </location>
</feature>
<dbReference type="Pfam" id="PF04090">
    <property type="entry name" value="Rrn11"/>
    <property type="match status" value="1"/>
</dbReference>
<feature type="compositionally biased region" description="Basic residues" evidence="1">
    <location>
        <begin position="113"/>
        <end position="125"/>
    </location>
</feature>